<reference evidence="3 4" key="1">
    <citation type="journal article" date="2017" name="Front. Microbiol.">
        <title>Phaeobacter piscinae sp. nov., a species of the Roseobacter group and potential aquaculture probiont.</title>
        <authorList>
            <person name="Sonnenschein E.C."/>
            <person name="Phippen C.B.W."/>
            <person name="Nielsen K.F."/>
            <person name="Mateiu R.V."/>
            <person name="Melchiorsen J."/>
            <person name="Gram L."/>
            <person name="Overmann J."/>
            <person name="Freese H.M."/>
        </authorList>
    </citation>
    <scope>NUCLEOTIDE SEQUENCE [LARGE SCALE GENOMIC DNA]</scope>
    <source>
        <strain evidence="3 4">P36</strain>
    </source>
</reference>
<organism evidence="3 4">
    <name type="scientific">Phaeobacter piscinae</name>
    <dbReference type="NCBI Taxonomy" id="1580596"/>
    <lineage>
        <taxon>Bacteria</taxon>
        <taxon>Pseudomonadati</taxon>
        <taxon>Pseudomonadota</taxon>
        <taxon>Alphaproteobacteria</taxon>
        <taxon>Rhodobacterales</taxon>
        <taxon>Roseobacteraceae</taxon>
        <taxon>Phaeobacter</taxon>
    </lineage>
</organism>
<evidence type="ECO:0000256" key="1">
    <source>
        <dbReference type="SAM" id="MobiDB-lite"/>
    </source>
</evidence>
<protein>
    <submittedName>
        <fullName evidence="3">Uncharacterized protein</fullName>
    </submittedName>
</protein>
<keyword evidence="2" id="KW-0472">Membrane</keyword>
<reference evidence="3 4" key="2">
    <citation type="journal article" date="2017" name="Genome Biol. Evol.">
        <title>Trajectories and Drivers of Genome Evolution in Surface-Associated Marine Phaeobacter.</title>
        <authorList>
            <person name="Freese H.M."/>
            <person name="Sikorski J."/>
            <person name="Bunk B."/>
            <person name="Scheuner C."/>
            <person name="Meier-Kolthoff J.P."/>
            <person name="Sproer C."/>
            <person name="Gram L."/>
            <person name="Overmann J."/>
        </authorList>
    </citation>
    <scope>NUCLEOTIDE SEQUENCE [LARGE SCALE GENOMIC DNA]</scope>
    <source>
        <strain evidence="3 4">P36</strain>
    </source>
</reference>
<keyword evidence="2" id="KW-0812">Transmembrane</keyword>
<proteinExistence type="predicted"/>
<dbReference type="Proteomes" id="UP000218891">
    <property type="component" value="Chromosome"/>
</dbReference>
<sequence length="152" mass="16603">MPLEILIAMVLVGIIVIAILLHFTGRSAPVLMTRETAARAWARHDPDSRILDAQPSTLGHAALIDTDTGLGLVWCFGADTIARPLAGCSLMDHPKGLRVRFADFATPSVMLHLSDKEREGWRRRILAASATSQPPTATEQRDQTHASYDLLP</sequence>
<name>A0ABM6P9X2_9RHOB</name>
<feature type="compositionally biased region" description="Low complexity" evidence="1">
    <location>
        <begin position="127"/>
        <end position="138"/>
    </location>
</feature>
<evidence type="ECO:0000256" key="2">
    <source>
        <dbReference type="SAM" id="Phobius"/>
    </source>
</evidence>
<reference evidence="3 4" key="3">
    <citation type="journal article" date="2017" name="Int. J. Syst. Evol. Microbiol.">
        <title>Adaptation of Surface-Associated Bacteria to the Open Ocean: A Genomically Distinct Subpopulation of Phaeobacter gallaeciensis Colonizes Pacific Mesozooplankton.</title>
        <authorList>
            <person name="Freese H.M."/>
            <person name="Methner A."/>
            <person name="Overmann J."/>
        </authorList>
    </citation>
    <scope>NUCLEOTIDE SEQUENCE [LARGE SCALE GENOMIC DNA]</scope>
    <source>
        <strain evidence="3 4">P36</strain>
    </source>
</reference>
<feature type="region of interest" description="Disordered" evidence="1">
    <location>
        <begin position="127"/>
        <end position="152"/>
    </location>
</feature>
<accession>A0ABM6P9X2</accession>
<gene>
    <name evidence="3" type="ORF">PhaeoP36_00265</name>
</gene>
<evidence type="ECO:0000313" key="3">
    <source>
        <dbReference type="EMBL" id="ATG34437.1"/>
    </source>
</evidence>
<keyword evidence="4" id="KW-1185">Reference proteome</keyword>
<dbReference type="EMBL" id="CP010643">
    <property type="protein sequence ID" value="ATG34437.1"/>
    <property type="molecule type" value="Genomic_DNA"/>
</dbReference>
<keyword evidence="2" id="KW-1133">Transmembrane helix</keyword>
<reference evidence="3 4" key="4">
    <citation type="journal article" date="2018" name="Environ. Microbiol. Rep.">
        <title>Phylogenetic distribution of roseobacticides in the Roseobacter group and their effect on microalgae.</title>
        <authorList>
            <person name="Sonnenschein E.C."/>
            <person name="Phippen C.B."/>
            <person name="Bentzon-Tilia M."/>
            <person name="Rasmussen S.A."/>
            <person name="Nielsen K.F."/>
            <person name="Gram L."/>
        </authorList>
    </citation>
    <scope>NUCLEOTIDE SEQUENCE [LARGE SCALE GENOMIC DNA]</scope>
    <source>
        <strain evidence="3 4">P36</strain>
    </source>
</reference>
<dbReference type="RefSeq" id="WP_096868173.1">
    <property type="nucleotide sequence ID" value="NZ_CP010643.1"/>
</dbReference>
<evidence type="ECO:0000313" key="4">
    <source>
        <dbReference type="Proteomes" id="UP000218891"/>
    </source>
</evidence>
<feature type="transmembrane region" description="Helical" evidence="2">
    <location>
        <begin position="6"/>
        <end position="24"/>
    </location>
</feature>